<dbReference type="Gene3D" id="1.10.10.10">
    <property type="entry name" value="Winged helix-like DNA-binding domain superfamily/Winged helix DNA-binding domain"/>
    <property type="match status" value="1"/>
</dbReference>
<keyword evidence="1" id="KW-0805">Transcription regulation</keyword>
<dbReference type="PANTHER" id="PTHR42756:SF1">
    <property type="entry name" value="TRANSCRIPTIONAL REPRESSOR OF EMRAB OPERON"/>
    <property type="match status" value="1"/>
</dbReference>
<dbReference type="EMBL" id="FXTO01000010">
    <property type="protein sequence ID" value="SMO69986.1"/>
    <property type="molecule type" value="Genomic_DNA"/>
</dbReference>
<feature type="region of interest" description="Disordered" evidence="4">
    <location>
        <begin position="1"/>
        <end position="20"/>
    </location>
</feature>
<keyword evidence="2 6" id="KW-0238">DNA-binding</keyword>
<dbReference type="GO" id="GO:0003700">
    <property type="term" value="F:DNA-binding transcription factor activity"/>
    <property type="evidence" value="ECO:0007669"/>
    <property type="project" value="InterPro"/>
</dbReference>
<evidence type="ECO:0000256" key="2">
    <source>
        <dbReference type="ARBA" id="ARBA00023125"/>
    </source>
</evidence>
<dbReference type="InterPro" id="IPR000835">
    <property type="entry name" value="HTH_MarR-typ"/>
</dbReference>
<dbReference type="Proteomes" id="UP000316030">
    <property type="component" value="Unassembled WGS sequence"/>
</dbReference>
<dbReference type="AlphaFoldDB" id="A0A521DEC5"/>
<evidence type="ECO:0000313" key="6">
    <source>
        <dbReference type="EMBL" id="SMO69986.1"/>
    </source>
</evidence>
<evidence type="ECO:0000256" key="4">
    <source>
        <dbReference type="SAM" id="MobiDB-lite"/>
    </source>
</evidence>
<dbReference type="Pfam" id="PF01047">
    <property type="entry name" value="MarR"/>
    <property type="match status" value="1"/>
</dbReference>
<evidence type="ECO:0000256" key="1">
    <source>
        <dbReference type="ARBA" id="ARBA00023015"/>
    </source>
</evidence>
<reference evidence="6 7" key="1">
    <citation type="submission" date="2017-05" db="EMBL/GenBank/DDBJ databases">
        <authorList>
            <person name="Varghese N."/>
            <person name="Submissions S."/>
        </authorList>
    </citation>
    <scope>NUCLEOTIDE SEQUENCE [LARGE SCALE GENOMIC DNA]</scope>
    <source>
        <strain evidence="6 7">DSM 29506</strain>
    </source>
</reference>
<name>A0A521DEC5_9RHOB</name>
<dbReference type="SUPFAM" id="SSF46785">
    <property type="entry name" value="Winged helix' DNA-binding domain"/>
    <property type="match status" value="1"/>
</dbReference>
<dbReference type="InterPro" id="IPR036390">
    <property type="entry name" value="WH_DNA-bd_sf"/>
</dbReference>
<feature type="domain" description="HTH marR-type" evidence="5">
    <location>
        <begin position="25"/>
        <end position="157"/>
    </location>
</feature>
<dbReference type="SMART" id="SM00347">
    <property type="entry name" value="HTH_MARR"/>
    <property type="match status" value="1"/>
</dbReference>
<dbReference type="PRINTS" id="PR00598">
    <property type="entry name" value="HTHMARR"/>
</dbReference>
<keyword evidence="3" id="KW-0804">Transcription</keyword>
<sequence>MERKPAPRPAPVADTQPGPLDRHLRSYAGYNLKRASNIMQSNAARTLEPFGLRITTFSALSVIVDNPDVTQSQLAAGLNMERSNTVLIIDALEEANLIGRFRVPTDRRSYALRATLAGMKRRDAAAKALASAEEERLADLSMEERAQLVDLLRRIDPLD</sequence>
<evidence type="ECO:0000256" key="3">
    <source>
        <dbReference type="ARBA" id="ARBA00023163"/>
    </source>
</evidence>
<dbReference type="GO" id="GO:0003677">
    <property type="term" value="F:DNA binding"/>
    <property type="evidence" value="ECO:0007669"/>
    <property type="project" value="UniProtKB-KW"/>
</dbReference>
<proteinExistence type="predicted"/>
<dbReference type="OrthoDB" id="8077146at2"/>
<dbReference type="RefSeq" id="WP_142493249.1">
    <property type="nucleotide sequence ID" value="NZ_FXTO01000010.1"/>
</dbReference>
<organism evidence="6 7">
    <name type="scientific">Thalassovita litoralis</name>
    <dbReference type="NCBI Taxonomy" id="1010611"/>
    <lineage>
        <taxon>Bacteria</taxon>
        <taxon>Pseudomonadati</taxon>
        <taxon>Pseudomonadota</taxon>
        <taxon>Alphaproteobacteria</taxon>
        <taxon>Rhodobacterales</taxon>
        <taxon>Roseobacteraceae</taxon>
        <taxon>Thalassovita</taxon>
    </lineage>
</organism>
<dbReference type="InterPro" id="IPR036388">
    <property type="entry name" value="WH-like_DNA-bd_sf"/>
</dbReference>
<accession>A0A521DEC5</accession>
<dbReference type="PANTHER" id="PTHR42756">
    <property type="entry name" value="TRANSCRIPTIONAL REGULATOR, MARR"/>
    <property type="match status" value="1"/>
</dbReference>
<protein>
    <submittedName>
        <fullName evidence="6">DNA-binding transcriptional regulator, MarR family</fullName>
    </submittedName>
</protein>
<dbReference type="PROSITE" id="PS50995">
    <property type="entry name" value="HTH_MARR_2"/>
    <property type="match status" value="1"/>
</dbReference>
<evidence type="ECO:0000259" key="5">
    <source>
        <dbReference type="PROSITE" id="PS50995"/>
    </source>
</evidence>
<evidence type="ECO:0000313" key="7">
    <source>
        <dbReference type="Proteomes" id="UP000316030"/>
    </source>
</evidence>
<gene>
    <name evidence="6" type="ORF">SAMN06265173_11073</name>
</gene>
<keyword evidence="7" id="KW-1185">Reference proteome</keyword>